<dbReference type="VEuPathDB" id="FungiDB:SPPG_00586"/>
<dbReference type="OrthoDB" id="2134855at2759"/>
<name>A0A0L0HVH3_SPIPD</name>
<protein>
    <submittedName>
        <fullName evidence="1">Uncharacterized protein</fullName>
    </submittedName>
</protein>
<sequence length="187" mass="20215">MASRPIPTPAVSKTRFPLKASPSASPLALSFLPPTRPSSHPLILLNPYTSRKNITAIIDEAQLSPPSDDVHVPMTKIEPFVHTRQVGGVFVRGIDAGELGLAPLGEADTCYGRVQRYSSVVAIVFGRQAVIENVYELPAAFKNTQYAEGVIGMDTLWSLGLNVAVDRGMVYLQDPELSQYVDHGKSA</sequence>
<dbReference type="InParanoid" id="A0A0L0HVH3"/>
<reference evidence="1 2" key="1">
    <citation type="submission" date="2009-08" db="EMBL/GenBank/DDBJ databases">
        <title>The Genome Sequence of Spizellomyces punctatus strain DAOM BR117.</title>
        <authorList>
            <consortium name="The Broad Institute Genome Sequencing Platform"/>
            <person name="Russ C."/>
            <person name="Cuomo C."/>
            <person name="Shea T."/>
            <person name="Young S.K."/>
            <person name="Zeng Q."/>
            <person name="Koehrsen M."/>
            <person name="Haas B."/>
            <person name="Borodovsky M."/>
            <person name="Guigo R."/>
            <person name="Alvarado L."/>
            <person name="Berlin A."/>
            <person name="Bochicchio J."/>
            <person name="Borenstein D."/>
            <person name="Chapman S."/>
            <person name="Chen Z."/>
            <person name="Engels R."/>
            <person name="Freedman E."/>
            <person name="Gellesch M."/>
            <person name="Goldberg J."/>
            <person name="Griggs A."/>
            <person name="Gujja S."/>
            <person name="Heiman D."/>
            <person name="Hepburn T."/>
            <person name="Howarth C."/>
            <person name="Jen D."/>
            <person name="Larson L."/>
            <person name="Lewis B."/>
            <person name="Mehta T."/>
            <person name="Park D."/>
            <person name="Pearson M."/>
            <person name="Roberts A."/>
            <person name="Saif S."/>
            <person name="Shenoy N."/>
            <person name="Sisk P."/>
            <person name="Stolte C."/>
            <person name="Sykes S."/>
            <person name="Thomson T."/>
            <person name="Walk T."/>
            <person name="White J."/>
            <person name="Yandava C."/>
            <person name="Burger G."/>
            <person name="Gray M.W."/>
            <person name="Holland P.W.H."/>
            <person name="King N."/>
            <person name="Lang F.B.F."/>
            <person name="Roger A.J."/>
            <person name="Ruiz-Trillo I."/>
            <person name="Lander E."/>
            <person name="Nusbaum C."/>
        </authorList>
    </citation>
    <scope>NUCLEOTIDE SEQUENCE [LARGE SCALE GENOMIC DNA]</scope>
    <source>
        <strain evidence="1 2">DAOM BR117</strain>
    </source>
</reference>
<dbReference type="EMBL" id="KQ257450">
    <property type="protein sequence ID" value="KND04889.1"/>
    <property type="molecule type" value="Genomic_DNA"/>
</dbReference>
<evidence type="ECO:0000313" key="2">
    <source>
        <dbReference type="Proteomes" id="UP000053201"/>
    </source>
</evidence>
<evidence type="ECO:0000313" key="1">
    <source>
        <dbReference type="EMBL" id="KND04889.1"/>
    </source>
</evidence>
<proteinExistence type="predicted"/>
<dbReference type="AlphaFoldDB" id="A0A0L0HVH3"/>
<keyword evidence="2" id="KW-1185">Reference proteome</keyword>
<gene>
    <name evidence="1" type="ORF">SPPG_00586</name>
</gene>
<accession>A0A0L0HVH3</accession>
<organism evidence="1 2">
    <name type="scientific">Spizellomyces punctatus (strain DAOM BR117)</name>
    <dbReference type="NCBI Taxonomy" id="645134"/>
    <lineage>
        <taxon>Eukaryota</taxon>
        <taxon>Fungi</taxon>
        <taxon>Fungi incertae sedis</taxon>
        <taxon>Chytridiomycota</taxon>
        <taxon>Chytridiomycota incertae sedis</taxon>
        <taxon>Chytridiomycetes</taxon>
        <taxon>Spizellomycetales</taxon>
        <taxon>Spizellomycetaceae</taxon>
        <taxon>Spizellomyces</taxon>
    </lineage>
</organism>
<dbReference type="OMA" id="VVKTRYY"/>
<dbReference type="RefSeq" id="XP_016612928.1">
    <property type="nucleotide sequence ID" value="XM_016748916.1"/>
</dbReference>
<dbReference type="Proteomes" id="UP000053201">
    <property type="component" value="Unassembled WGS sequence"/>
</dbReference>
<dbReference type="GeneID" id="27684306"/>